<dbReference type="InterPro" id="IPR025157">
    <property type="entry name" value="Hemagglutinin_rpt"/>
</dbReference>
<protein>
    <submittedName>
        <fullName evidence="3">Filamentous hemagglutinin</fullName>
    </submittedName>
</protein>
<feature type="region of interest" description="Disordered" evidence="2">
    <location>
        <begin position="966"/>
        <end position="995"/>
    </location>
</feature>
<comment type="caution">
    <text evidence="3">The sequence shown here is derived from an EMBL/GenBank/DDBJ whole genome shotgun (WGS) entry which is preliminary data.</text>
</comment>
<evidence type="ECO:0000256" key="2">
    <source>
        <dbReference type="SAM" id="MobiDB-lite"/>
    </source>
</evidence>
<organism evidence="3 4">
    <name type="scientific">Kosakonia quasisacchari</name>
    <dbReference type="NCBI Taxonomy" id="2529380"/>
    <lineage>
        <taxon>Bacteria</taxon>
        <taxon>Pseudomonadati</taxon>
        <taxon>Pseudomonadota</taxon>
        <taxon>Gammaproteobacteria</taxon>
        <taxon>Enterobacterales</taxon>
        <taxon>Enterobacteriaceae</taxon>
        <taxon>Kosakonia</taxon>
    </lineage>
</organism>
<gene>
    <name evidence="3" type="ORF">E0L21_08945</name>
</gene>
<evidence type="ECO:0000313" key="3">
    <source>
        <dbReference type="EMBL" id="TCC09388.1"/>
    </source>
</evidence>
<evidence type="ECO:0000313" key="4">
    <source>
        <dbReference type="Proteomes" id="UP000291793"/>
    </source>
</evidence>
<keyword evidence="4" id="KW-1185">Reference proteome</keyword>
<feature type="region of interest" description="Disordered" evidence="2">
    <location>
        <begin position="1361"/>
        <end position="1386"/>
    </location>
</feature>
<dbReference type="SUPFAM" id="SSF52309">
    <property type="entry name" value="N-(deoxy)ribosyltransferase-like"/>
    <property type="match status" value="1"/>
</dbReference>
<dbReference type="NCBIfam" id="TIGR01731">
    <property type="entry name" value="fil_hemag_20aa"/>
    <property type="match status" value="5"/>
</dbReference>
<feature type="compositionally biased region" description="Polar residues" evidence="2">
    <location>
        <begin position="1371"/>
        <end position="1386"/>
    </location>
</feature>
<dbReference type="InterPro" id="IPR010069">
    <property type="entry name" value="CdiA_FHA1_rpt"/>
</dbReference>
<dbReference type="Proteomes" id="UP000291793">
    <property type="component" value="Unassembled WGS sequence"/>
</dbReference>
<feature type="compositionally biased region" description="Low complexity" evidence="2">
    <location>
        <begin position="1361"/>
        <end position="1370"/>
    </location>
</feature>
<dbReference type="EMBL" id="SJOP01000007">
    <property type="protein sequence ID" value="TCC09388.1"/>
    <property type="molecule type" value="Genomic_DNA"/>
</dbReference>
<feature type="compositionally biased region" description="Polar residues" evidence="2">
    <location>
        <begin position="971"/>
        <end position="995"/>
    </location>
</feature>
<feature type="region of interest" description="Disordered" evidence="2">
    <location>
        <begin position="1212"/>
        <end position="1232"/>
    </location>
</feature>
<sequence length="2176" mass="223078">ADRMTLTGDTFTNQGITQANDLTLNYRQLTNNGTLLGSRQLTVNAAQVNQSAAGRLFSGGDLFVGATGLNALGQIVALGNLTLQLADTFTGKTALAAGKTLSITSNGAIDNQSVMQGQAVNLSAGGQLTNNGQITTGSGASTLSGSAIVLNGNSSLQGGGDVTLASRGNITANGFAGTLGSLTLSAPGSIVNTALLYAANNLALYAGSITNQRGDMLAGNNLRLQRDAAGNANTEVVNTSGNIETRNGDITINTDHFANQYVSLAISQSADSNIALPSWIHNGGADIPINAMGENEVAYSRSLGSPHGDGFDTDIVWSPGVFERARYKTFLVSESNISVGAVGNQPRISSAHNFTIHANNILNQAGILSAGNDFSLSGNTLDNQSWQAGTEKKYLVFVTSETVYANGSSHPKLPDHFGEYEYLDSDTLHYNATGEVRTERTNGAIYRAVIQAGGNVSANFSSNISNTSTTANAGGVSGTITAPSLNTLSNQSIGGSVAKQTLAAGPVSVNSPQWQDQLQNALQQINGGNAGGLTNAGVTSAVLKYTHAGALDSHQGKSVDTSAYPLPSGNNGYFVVSANPKSPYLITVNPKLDGLGQLDPALFGDLNKLLGVTPSAAPRETSSTYTDEKQFLGSAYMLDRIKLNPDHDYRFLGDAAFDTRYVSNVVLNQTGNRYLNGIGSDLAQMQYLMDNAANAQQPLGLQFGVALNADQIAALDHSILWWESATINGETVLIPKVYLSPKDVTVNNGSVIAGNNVSLEGGSVANTGGTLLARNNLSVESDGVITNSNDALMKAGGNVSLSAIGDISNLSSTISGKTVALESLDGSINNVTLADQFSLDAKSKYGSVSLKNTTLGTIASITASDGLSLAAGKDITLTGATLKAGGDLLMDAGGNIAVNAIQKNDAYSQSGFNAGYLRQTATGREQVSYQGSGITAGGNLGMQAGNDLTLSASDVSAGKDAKLSAGHDLNLNAQQTSNNTRNGKSESHSTGLDRTTVSAGNNLILTAGQDINSQAAGLAAEQQVGMQAGRDINLLAEATTQGDSYKASKKTVINEQVRQQGTEIASGTGTTILAGRDMNAEAAQVTAKGDIGVQAGRDVNLTTATESDYHYKEETKTKSGFLSKTKTHTISEQSATREAGTLLSGDNVTVKSGHDLLVKGSSVVGDGDVALSAGHNVDITAATNTDSNWQFKEKKKSGLMGSGGIGFTIGSSSTKQSLKEQGTTQSQSVSTIGSTGGNANIVAGEKAHISGADVIADKNLNVVAGEIIVDPGNDLLKRKERFEQKKSGLTLSVSSPVIDAAMAANSTLKRSQEVSDERLKTLYAVQAAKNAWVAASQAPSMAADIAQGNMNAVKVEVSVGSSKSSSESSSTQNQVRGSTLSAGGNTTLVATGANGSSGDLHISGSGVTGKNVTLVAQNNLLLDAASNNTEQTSKNSSSGWNVGVHLSLGQETGIGVSANGYQSKGTADGKSTEYVNTRVNASNELSLSSGGDTVISGAQALGEKITAEVGRNLTVTSLQDTDEYHSQQKSVSGGASFTFGSMTGSASLSVNKSKTDSDYASVGEQSGLFAGNKGFDITVGNHTQLDGAVIASTATADKNLLDTGTLGWRDIDNKAQYSASSKGLSGGFSSGNNDKGERVNSGGVVPAISVASSGAASGTTQSAIAAGSIVIRAGDQQTQDVTGLSRDTDNANGHIDKIFDQKKIAEQQELAAVFGQMANTAAGDIGEAMGWAADSPEKAAIHGVIGAIQASMGGGNALAGGLAGLSSEVFGQMVDIYLSNNTQLDRNERGAITQWAAALSGSAIGGVIGGTNGAQSGAAVSLDAERYNRQLHPDEIARIQQLSGGDKEKEARLKAAACALVKCSAEFAEGSADYIKAQALEQLGNSDAYASERTQLASQSSNQLIYAMGSYTYASVPMFGYSLSDQTGDTLSRYNVGTRIGGLAQFTGGELQAVGGVAVCTGGVTCLAGSYLAASGLDTANAGWNAFLSGEDQKTSGAWLLEGLGVPPAYSEGIYGLTQVGVAGIGGVGSAGKATTVSEHYVNADVGAKDVSTNPGEAFFWSGRTDGVGGADIAQQIAAQQGGTTLEALIAQRGIQMPAWDATNPAVVKAWQDISAEYASGVSGTVRAVIGQSLRPGNVWETAELPALMKNANVDKIITIDPVTMVEKVIYVRGKQ</sequence>
<reference evidence="3 4" key="1">
    <citation type="submission" date="2019-02" db="EMBL/GenBank/DDBJ databases">
        <title>The draft genome of Kosakonia quasisacchari strain WCHKQ120001.</title>
        <authorList>
            <person name="Wang C."/>
            <person name="Feng Y."/>
            <person name="Zong Z."/>
        </authorList>
    </citation>
    <scope>NUCLEOTIDE SEQUENCE [LARGE SCALE GENOMIC DNA]</scope>
    <source>
        <strain evidence="3 4">WCHKQ120001</strain>
    </source>
</reference>
<evidence type="ECO:0000256" key="1">
    <source>
        <dbReference type="ARBA" id="ARBA00022656"/>
    </source>
</evidence>
<accession>A0A4R0HGY7</accession>
<dbReference type="RefSeq" id="WP_208430924.1">
    <property type="nucleotide sequence ID" value="NZ_SJOP01000007.1"/>
</dbReference>
<dbReference type="Pfam" id="PF13332">
    <property type="entry name" value="Fil_haemagg_2"/>
    <property type="match status" value="5"/>
</dbReference>
<dbReference type="GO" id="GO:0090729">
    <property type="term" value="F:toxin activity"/>
    <property type="evidence" value="ECO:0007669"/>
    <property type="project" value="UniProtKB-KW"/>
</dbReference>
<feature type="non-terminal residue" evidence="3">
    <location>
        <position position="1"/>
    </location>
</feature>
<name>A0A4R0HGY7_9ENTR</name>
<proteinExistence type="predicted"/>
<feature type="compositionally biased region" description="Polar residues" evidence="2">
    <location>
        <begin position="1219"/>
        <end position="1232"/>
    </location>
</feature>
<dbReference type="GO" id="GO:0003824">
    <property type="term" value="F:catalytic activity"/>
    <property type="evidence" value="ECO:0007669"/>
    <property type="project" value="UniProtKB-ARBA"/>
</dbReference>
<keyword evidence="1" id="KW-0800">Toxin</keyword>